<dbReference type="PANTHER" id="PTHR37809">
    <property type="entry name" value="RIBOSOMAL PROTEIN S12 METHYLTHIOTRANSFERASE ACCESSORY FACTOR YCAO"/>
    <property type="match status" value="1"/>
</dbReference>
<dbReference type="PROSITE" id="PS51664">
    <property type="entry name" value="YCAO"/>
    <property type="match status" value="1"/>
</dbReference>
<dbReference type="InterPro" id="IPR027624">
    <property type="entry name" value="TOMM_cyclo_SagD"/>
</dbReference>
<dbReference type="KEGG" id="fcz:IMF26_02595"/>
<name>A0AAT9LE31_9FIRM</name>
<dbReference type="Gene3D" id="3.30.1330.230">
    <property type="match status" value="1"/>
</dbReference>
<feature type="domain" description="YcaO" evidence="1">
    <location>
        <begin position="72"/>
        <end position="450"/>
    </location>
</feature>
<dbReference type="Gene3D" id="3.30.160.660">
    <property type="match status" value="1"/>
</dbReference>
<dbReference type="Pfam" id="PF02624">
    <property type="entry name" value="YcaO"/>
    <property type="match status" value="1"/>
</dbReference>
<dbReference type="NCBIfam" id="TIGR03604">
    <property type="entry name" value="TOMM_cyclo_SagD"/>
    <property type="match status" value="1"/>
</dbReference>
<reference evidence="2" key="1">
    <citation type="submission" date="2020-10" db="EMBL/GenBank/DDBJ databases">
        <authorList>
            <person name="Kadnikov V."/>
            <person name="Beletsky A.V."/>
            <person name="Mardanov A.V."/>
            <person name="Karnachuk O.V."/>
            <person name="Ravin N.V."/>
        </authorList>
    </citation>
    <scope>NUCLEOTIDE SEQUENCE</scope>
    <source>
        <strain evidence="2">Bu02</strain>
    </source>
</reference>
<organism evidence="2">
    <name type="scientific">Candidatus Fermentithermobacillus carboniphilus</name>
    <dbReference type="NCBI Taxonomy" id="3085328"/>
    <lineage>
        <taxon>Bacteria</taxon>
        <taxon>Bacillati</taxon>
        <taxon>Bacillota</taxon>
        <taxon>Candidatus Fermentithermobacillia</taxon>
        <taxon>Candidatus Fermentithermobacillales</taxon>
        <taxon>Candidatus Fermentithermobacillaceae</taxon>
        <taxon>Candidatus Fermentithermobacillus</taxon>
    </lineage>
</organism>
<accession>A0AAT9LE31</accession>
<sequence length="450" mass="50561">MSARNLEDRKGHLELQRAIRNGMRLVDERTGIIQGLFELPLETNDPKFFHIAAPLTDTSRYFGVQCYRHNGGAALTKERATIAAIGEAIERYCSGMYDPDAISKARAKDLGDAAVGPWQFALFSETQYSRPDFPLSKPLESAVFGWVQGYSLNRNTNVYVPACFVYVPYRFMSRTEFVTVPISTGLACGTSLEDAILRGIYEVVERDAFSIVWLNRLNVPRLQIEDFSRREVLAVVEKFREVGIDLCINLATTDLGIPVVITLALDDTGAGPASVIAARADFDLEYAVMRSLEETAQTRLWAKKLMRDKPDYEPKPGFTDIVSGEDHVRLFASPKMRKHLEFLTEAPFITGSGSVPCPADEDVRGRIRRCVDMLSFHGYETIVVDITTPDIREAGFRVVRVLVPGLQPLDMNHNWRYLGGKRLYEAPVKMGFFEKPKSLEELNGIPHPFP</sequence>
<dbReference type="Gene3D" id="3.30.40.250">
    <property type="match status" value="1"/>
</dbReference>
<evidence type="ECO:0000259" key="1">
    <source>
        <dbReference type="PROSITE" id="PS51664"/>
    </source>
</evidence>
<dbReference type="NCBIfam" id="TIGR00702">
    <property type="entry name" value="YcaO-type kinase domain"/>
    <property type="match status" value="1"/>
</dbReference>
<dbReference type="InterPro" id="IPR003776">
    <property type="entry name" value="YcaO-like_dom"/>
</dbReference>
<protein>
    <submittedName>
        <fullName evidence="2">YcaO-like family protein</fullName>
    </submittedName>
</protein>
<reference evidence="2" key="2">
    <citation type="journal article" date="2023" name="Biology">
        <title>Prokaryotic Life Associated with Coal-Fire Gas Vents Revealed by Metagenomics.</title>
        <authorList>
            <person name="Kadnikov V.V."/>
            <person name="Mardanov A.V."/>
            <person name="Beletsky A.V."/>
            <person name="Karnachuk O.V."/>
            <person name="Ravin N.V."/>
        </authorList>
    </citation>
    <scope>NUCLEOTIDE SEQUENCE</scope>
    <source>
        <strain evidence="2">Bu02</strain>
    </source>
</reference>
<dbReference type="EMBL" id="CP062796">
    <property type="protein sequence ID" value="QUL98978.1"/>
    <property type="molecule type" value="Genomic_DNA"/>
</dbReference>
<dbReference type="PANTHER" id="PTHR37809:SF1">
    <property type="entry name" value="RIBOSOMAL PROTEIN S12 METHYLTHIOTRANSFERASE ACCESSORY FACTOR YCAO"/>
    <property type="match status" value="1"/>
</dbReference>
<dbReference type="AlphaFoldDB" id="A0AAT9LE31"/>
<proteinExistence type="predicted"/>
<evidence type="ECO:0000313" key="2">
    <source>
        <dbReference type="EMBL" id="QUL98978.1"/>
    </source>
</evidence>
<gene>
    <name evidence="2" type="ORF">IMF26_02595</name>
</gene>